<evidence type="ECO:0000313" key="2">
    <source>
        <dbReference type="Proteomes" id="UP000305709"/>
    </source>
</evidence>
<dbReference type="RefSeq" id="WP_139083805.1">
    <property type="nucleotide sequence ID" value="NZ_VDFV01000076.1"/>
</dbReference>
<comment type="caution">
    <text evidence="1">The sequence shown here is derived from an EMBL/GenBank/DDBJ whole genome shotgun (WGS) entry which is preliminary data.</text>
</comment>
<keyword evidence="2" id="KW-1185">Reference proteome</keyword>
<proteinExistence type="predicted"/>
<protein>
    <submittedName>
        <fullName evidence="1">DUF1850 domain-containing protein</fullName>
    </submittedName>
</protein>
<gene>
    <name evidence="1" type="ORF">FHG71_21810</name>
</gene>
<dbReference type="AlphaFoldDB" id="A0A5C4N6N6"/>
<dbReference type="Pfam" id="PF08905">
    <property type="entry name" value="DUF1850"/>
    <property type="match status" value="1"/>
</dbReference>
<name>A0A5C4N6N6_9RHOB</name>
<evidence type="ECO:0000313" key="1">
    <source>
        <dbReference type="EMBL" id="TNC60696.1"/>
    </source>
</evidence>
<reference evidence="1 2" key="1">
    <citation type="submission" date="2019-06" db="EMBL/GenBank/DDBJ databases">
        <authorList>
            <person name="Jiang L."/>
        </authorList>
    </citation>
    <scope>NUCLEOTIDE SEQUENCE [LARGE SCALE GENOMIC DNA]</scope>
    <source>
        <strain evidence="1 2">YIM 48858</strain>
    </source>
</reference>
<dbReference type="InterPro" id="IPR015001">
    <property type="entry name" value="DUF1850"/>
</dbReference>
<dbReference type="EMBL" id="VDFV01000076">
    <property type="protein sequence ID" value="TNC60696.1"/>
    <property type="molecule type" value="Genomic_DNA"/>
</dbReference>
<organism evidence="1 2">
    <name type="scientific">Rubellimicrobium roseum</name>
    <dbReference type="NCBI Taxonomy" id="687525"/>
    <lineage>
        <taxon>Bacteria</taxon>
        <taxon>Pseudomonadati</taxon>
        <taxon>Pseudomonadota</taxon>
        <taxon>Alphaproteobacteria</taxon>
        <taxon>Rhodobacterales</taxon>
        <taxon>Roseobacteraceae</taxon>
        <taxon>Rubellimicrobium</taxon>
    </lineage>
</organism>
<accession>A0A5C4N6N6</accession>
<dbReference type="Proteomes" id="UP000305709">
    <property type="component" value="Unassembled WGS sequence"/>
</dbReference>
<sequence>MSLCLTAGGVTLALAIETFSLIWAHSVERTDWREEWRVTEVGLVIESASIAGSGAGMEVPEGAVLRDGAWHYQPALPPQAEVIFADAGRETGDWRLCEGNVCRDVGDLVPSRGDQVTLRACGLSGMKLSEVSSAHASGRRPTK</sequence>
<dbReference type="OrthoDB" id="5298197at2"/>